<dbReference type="ExpressionAtlas" id="A0A0D9SFR1">
    <property type="expression patterns" value="baseline and differential"/>
</dbReference>
<feature type="non-terminal residue" evidence="12">
    <location>
        <position position="1"/>
    </location>
</feature>
<evidence type="ECO:0000256" key="4">
    <source>
        <dbReference type="ARBA" id="ARBA00022692"/>
    </source>
</evidence>
<evidence type="ECO:0000256" key="9">
    <source>
        <dbReference type="ARBA" id="ARBA00023136"/>
    </source>
</evidence>
<keyword evidence="2" id="KW-0813">Transport</keyword>
<reference evidence="12 13" key="2">
    <citation type="journal article" date="2004" name="Nature">
        <title>DNA sequence and analysis of human chromosome 9.</title>
        <authorList>
            <person name="Humphray S.J."/>
            <person name="Oliver K."/>
            <person name="Hunt A.R."/>
            <person name="Plumb R.W."/>
            <person name="Loveland J.E."/>
            <person name="Howe K.L."/>
            <person name="Andrews T.D."/>
            <person name="Searle S."/>
            <person name="Hunt S.E."/>
            <person name="Scott C.E."/>
            <person name="Jones M.C."/>
            <person name="Ainscough R."/>
            <person name="Almeida J.P."/>
            <person name="Ambrose K.D."/>
            <person name="Ashwell R.I."/>
            <person name="Babbage A.K."/>
            <person name="Babbage S."/>
            <person name="Bagguley C.L."/>
            <person name="Bailey J."/>
            <person name="Banerjee R."/>
            <person name="Barker D.J."/>
            <person name="Barlow K.F."/>
            <person name="Bates K."/>
            <person name="Beasley H."/>
            <person name="Beasley O."/>
            <person name="Bird C.P."/>
            <person name="Bray-Allen S."/>
            <person name="Brown A.J."/>
            <person name="Brown J.Y."/>
            <person name="Burford D."/>
            <person name="Burrill W."/>
            <person name="Burton J."/>
            <person name="Carder C."/>
            <person name="Carter N.P."/>
            <person name="Chapman J.C."/>
            <person name="Chen Y."/>
            <person name="Clarke G."/>
            <person name="Clark S.Y."/>
            <person name="Clee C.M."/>
            <person name="Clegg S."/>
            <person name="Collier R.E."/>
            <person name="Corby N."/>
            <person name="Crosier M."/>
            <person name="Cummings A.T."/>
            <person name="Davies J."/>
            <person name="Dhami P."/>
            <person name="Dunn M."/>
            <person name="Dutta I."/>
            <person name="Dyer L.W."/>
            <person name="Earthrowl M.E."/>
            <person name="Faulkner L."/>
            <person name="Fleming C.J."/>
            <person name="Frankish A."/>
            <person name="Frankland J.A."/>
            <person name="French L."/>
            <person name="Fricker D.G."/>
            <person name="Garner P."/>
            <person name="Garnett J."/>
            <person name="Ghori J."/>
            <person name="Gilbert J.G."/>
            <person name="Glison C."/>
            <person name="Grafham D.V."/>
            <person name="Gribble S."/>
            <person name="Griffiths C."/>
            <person name="Griffiths-Jones S."/>
            <person name="Grocock R."/>
            <person name="Guy J."/>
            <person name="Hall R.E."/>
            <person name="Hammond S."/>
            <person name="Harley J.L."/>
            <person name="Harrison E.S."/>
            <person name="Hart E.A."/>
            <person name="Heath P.D."/>
            <person name="Henderson C.D."/>
            <person name="Hopkins B.L."/>
            <person name="Howard P.J."/>
            <person name="Howden P.J."/>
            <person name="Huckle E."/>
            <person name="Johnson C."/>
            <person name="Johnson D."/>
            <person name="Joy A.A."/>
            <person name="Kay M."/>
            <person name="Keenan S."/>
            <person name="Kershaw J.K."/>
            <person name="Kimberley A.M."/>
            <person name="King A."/>
            <person name="Knights A."/>
            <person name="Laird G.K."/>
            <person name="Langford C."/>
            <person name="Lawlor S."/>
            <person name="Leongamornlert D.A."/>
            <person name="Leversha M."/>
            <person name="Lloyd C."/>
            <person name="Lloyd D.M."/>
            <person name="Lovell J."/>
            <person name="Martin S."/>
            <person name="Mashreghi-Mohammadi M."/>
            <person name="Matthews L."/>
            <person name="McLaren S."/>
            <person name="McLay K.E."/>
            <person name="McMurray A."/>
            <person name="Milne S."/>
            <person name="Nickerson T."/>
            <person name="Nisbett J."/>
            <person name="Nordsiek G."/>
            <person name="Pearce A.V."/>
            <person name="Peck A.I."/>
            <person name="Porter K.M."/>
            <person name="Pandian R."/>
            <person name="Pelan S."/>
            <person name="Phillimore B."/>
            <person name="Povey S."/>
            <person name="Ramsey Y."/>
            <person name="Rand V."/>
            <person name="Scharfe M."/>
            <person name="Sehra H.K."/>
            <person name="Shownkeen R."/>
            <person name="Sims S.K."/>
            <person name="Skuce C.D."/>
            <person name="Smith M."/>
            <person name="Steward C.A."/>
            <person name="Swarbreck D."/>
            <person name="Sycamore N."/>
            <person name="Tester J."/>
            <person name="Thorpe A."/>
            <person name="Tracey A."/>
            <person name="Tromans A."/>
            <person name="Thomas D.W."/>
            <person name="Wall M."/>
            <person name="Wallis J.M."/>
            <person name="West A.P."/>
            <person name="Whitehead S.L."/>
            <person name="Willey D.L."/>
            <person name="Williams S.A."/>
            <person name="Wilming L."/>
            <person name="Wray P.W."/>
            <person name="Young L."/>
            <person name="Ashurst J.L."/>
            <person name="Coulson A."/>
            <person name="Blocker H."/>
            <person name="Durbin R."/>
            <person name="Sulston J.E."/>
            <person name="Hubbard T."/>
            <person name="Jackson M.J."/>
            <person name="Bentley D.R."/>
            <person name="Beck S."/>
            <person name="Rogers J."/>
            <person name="Dunham I."/>
        </authorList>
    </citation>
    <scope>NUCLEOTIDE SEQUENCE [LARGE SCALE GENOMIC DNA]</scope>
</reference>
<dbReference type="HGNC" id="HGNC:18865">
    <property type="gene designation" value="KCNT1"/>
</dbReference>
<dbReference type="PANTHER" id="PTHR10027:SF14">
    <property type="entry name" value="POTASSIUM CHANNEL SUBFAMILY T MEMBER 1"/>
    <property type="match status" value="1"/>
</dbReference>
<evidence type="ECO:0000256" key="3">
    <source>
        <dbReference type="ARBA" id="ARBA00022538"/>
    </source>
</evidence>
<keyword evidence="9" id="KW-0472">Membrane</keyword>
<reference evidence="12 13" key="1">
    <citation type="journal article" date="2001" name="Nature">
        <title>Initial sequencing and analysis of the human genome.</title>
        <authorList>
            <consortium name="International Human Genome Sequencing Consortium"/>
            <person name="Lander E.S."/>
            <person name="Linton L.M."/>
            <person name="Birren B."/>
            <person name="Nusbaum C."/>
            <person name="Zody M.C."/>
            <person name="Baldwin J."/>
            <person name="Devon K."/>
            <person name="Dewar K."/>
            <person name="Doyle M."/>
            <person name="FitzHugh W."/>
            <person name="Funke R."/>
            <person name="Gage D."/>
            <person name="Harris K."/>
            <person name="Heaford A."/>
            <person name="Howland J."/>
            <person name="Kann L."/>
            <person name="Lehoczky J."/>
            <person name="LeVine R."/>
            <person name="McEwan P."/>
            <person name="McKernan K."/>
            <person name="Meldrim J."/>
            <person name="Mesirov J.P."/>
            <person name="Miranda C."/>
            <person name="Morris W."/>
            <person name="Naylor J."/>
            <person name="Raymond C."/>
            <person name="Rosetti M."/>
            <person name="Santos R."/>
            <person name="Sheridan A."/>
            <person name="Sougnez C."/>
            <person name="Stange-Thomann N."/>
            <person name="Stojanovic N."/>
            <person name="Subramanian A."/>
            <person name="Wyman D."/>
            <person name="Rogers J."/>
            <person name="Sulston J."/>
            <person name="Ainscough R."/>
            <person name="Beck S."/>
            <person name="Bentley D."/>
            <person name="Burton J."/>
            <person name="Clee C."/>
            <person name="Carter N."/>
            <person name="Coulson A."/>
            <person name="Deadman R."/>
            <person name="Deloukas P."/>
            <person name="Dunham A."/>
            <person name="Dunham I."/>
            <person name="Durbin R."/>
            <person name="French L."/>
            <person name="Grafham D."/>
            <person name="Gregory S."/>
            <person name="Hubbard T."/>
            <person name="Humphray S."/>
            <person name="Hunt A."/>
            <person name="Jones M."/>
            <person name="Lloyd C."/>
            <person name="McMurray A."/>
            <person name="Matthews L."/>
            <person name="Mercer S."/>
            <person name="Milne S."/>
            <person name="Mullikin J.C."/>
            <person name="Mungall A."/>
            <person name="Plumb R."/>
            <person name="Ross M."/>
            <person name="Shownkeen R."/>
            <person name="Sims S."/>
            <person name="Waterston R.H."/>
            <person name="Wilson R.K."/>
            <person name="Hillier L.W."/>
            <person name="McPherson J.D."/>
            <person name="Marra M.A."/>
            <person name="Mardis E.R."/>
            <person name="Fulton L.A."/>
            <person name="Chinwalla A.T."/>
            <person name="Pepin K.H."/>
            <person name="Gish W.R."/>
            <person name="Chissoe S.L."/>
            <person name="Wendl M.C."/>
            <person name="Delehaunty K.D."/>
            <person name="Miner T.L."/>
            <person name="Delehaunty A."/>
            <person name="Kramer J.B."/>
            <person name="Cook L.L."/>
            <person name="Fulton R.S."/>
            <person name="Johnson D.L."/>
            <person name="Minx P.J."/>
            <person name="Clifton S.W."/>
            <person name="Hawkins T."/>
            <person name="Branscomb E."/>
            <person name="Predki P."/>
            <person name="Richardson P."/>
            <person name="Wenning S."/>
            <person name="Slezak T."/>
            <person name="Doggett N."/>
            <person name="Cheng J.F."/>
            <person name="Olsen A."/>
            <person name="Lucas S."/>
            <person name="Elkin C."/>
            <person name="Uberbacher E."/>
            <person name="Frazier M."/>
            <person name="Gibbs R.A."/>
            <person name="Muzny D.M."/>
            <person name="Scherer S.E."/>
            <person name="Bouck J.B."/>
            <person name="Sodergren E.J."/>
            <person name="Worley K.C."/>
            <person name="Rives C.M."/>
            <person name="Gorrell J.H."/>
            <person name="Metzker M.L."/>
            <person name="Naylor S.L."/>
            <person name="Kucherlapati R.S."/>
            <person name="Nelson D.L."/>
            <person name="Weinstock G.M."/>
            <person name="Sakaki Y."/>
            <person name="Fujiyama A."/>
            <person name="Hattori M."/>
            <person name="Yada T."/>
            <person name="Toyoda A."/>
            <person name="Itoh T."/>
            <person name="Kawagoe C."/>
            <person name="Watanabe H."/>
            <person name="Totoki Y."/>
            <person name="Taylor T."/>
            <person name="Weissenbach J."/>
            <person name="Heilig R."/>
            <person name="Saurin W."/>
            <person name="Artiguenave F."/>
            <person name="Brottier P."/>
            <person name="Bruls T."/>
            <person name="Pelletier E."/>
            <person name="Robert C."/>
            <person name="Wincker P."/>
            <person name="Smith D.R."/>
            <person name="Doucette-Stamm L."/>
            <person name="Rubenfield M."/>
            <person name="Weinstock K."/>
            <person name="Lee H.M."/>
            <person name="Dubois J."/>
            <person name="Rosenthal A."/>
            <person name="Platzer M."/>
            <person name="Nyakatura G."/>
            <person name="Taudien S."/>
            <person name="Rump A."/>
            <person name="Yang H."/>
            <person name="Yu J."/>
            <person name="Wang J."/>
            <person name="Huang G."/>
            <person name="Gu J."/>
            <person name="Hood L."/>
            <person name="Rowen L."/>
            <person name="Madan A."/>
            <person name="Qin S."/>
            <person name="Davis R.W."/>
            <person name="Federspiel N.A."/>
            <person name="Abola A.P."/>
            <person name="Proctor M.J."/>
            <person name="Myers R.M."/>
            <person name="Schmutz J."/>
            <person name="Dickson M."/>
            <person name="Grimwood J."/>
            <person name="Cox D.R."/>
            <person name="Olson M.V."/>
            <person name="Kaul R."/>
            <person name="Raymond C."/>
            <person name="Shimizu N."/>
            <person name="Kawasaki K."/>
            <person name="Minoshima S."/>
            <person name="Evans G.A."/>
            <person name="Athanasiou M."/>
            <person name="Schultz R."/>
            <person name="Roe B.A."/>
            <person name="Chen F."/>
            <person name="Pan H."/>
            <person name="Ramser J."/>
            <person name="Lehrach H."/>
            <person name="Reinhardt R."/>
            <person name="McCombie W.R."/>
            <person name="de la Bastide M."/>
            <person name="Dedhia N."/>
            <person name="Blocker H."/>
            <person name="Hornischer K."/>
            <person name="Nordsiek G."/>
            <person name="Agarwala R."/>
            <person name="Aravind L."/>
            <person name="Bailey J.A."/>
            <person name="Bateman A."/>
            <person name="Batzoglou S."/>
            <person name="Birney E."/>
            <person name="Bork P."/>
            <person name="Brown D.G."/>
            <person name="Burge C.B."/>
            <person name="Cerutti L."/>
            <person name="Chen H.C."/>
            <person name="Church D."/>
            <person name="Clamp M."/>
            <person name="Copley R.R."/>
            <person name="Doerks T."/>
            <person name="Eddy S.R."/>
            <person name="Eichler E.E."/>
            <person name="Furey T.S."/>
            <person name="Galagan J."/>
            <person name="Gilbert J.G."/>
            <person name="Harmon C."/>
            <person name="Hayashizaki Y."/>
            <person name="Haussler D."/>
            <person name="Hermjakob H."/>
            <person name="Hokamp K."/>
            <person name="Jang W."/>
            <person name="Johnson L.S."/>
            <person name="Jones T.A."/>
            <person name="Kasif S."/>
            <person name="Kaspryzk A."/>
            <person name="Kennedy S."/>
            <person name="Kent W.J."/>
            <person name="Kitts P."/>
            <person name="Koonin E.V."/>
            <person name="Korf I."/>
            <person name="Kulp D."/>
            <person name="Lancet D."/>
            <person name="Lowe T.M."/>
            <person name="McLysaght A."/>
            <person name="Mikkelsen T."/>
            <person name="Moran J.V."/>
            <person name="Mulder N."/>
            <person name="Pollara V.J."/>
            <person name="Ponting C.P."/>
            <person name="Schuler G."/>
            <person name="Schultz J."/>
            <person name="Slater G."/>
            <person name="Smit A.F."/>
            <person name="Stupka E."/>
            <person name="Szustakowski J."/>
            <person name="Thierry-Mieg D."/>
            <person name="Thierry-Mieg J."/>
            <person name="Wagner L."/>
            <person name="Wallis J."/>
            <person name="Wheeler R."/>
            <person name="Williams A."/>
            <person name="Wolf Y.I."/>
            <person name="Wolfe K.H."/>
            <person name="Yang S.P."/>
            <person name="Yeh R.F."/>
            <person name="Collins F."/>
            <person name="Guyer M.S."/>
            <person name="Peterson J."/>
            <person name="Felsenfeld A."/>
            <person name="Wetterstrand K.A."/>
            <person name="Patrinos A."/>
            <person name="Morgan M.J."/>
            <person name="de Jong P."/>
            <person name="Catanese J.J."/>
            <person name="Osoegawa K."/>
            <person name="Shizuya H."/>
            <person name="Choi S."/>
            <person name="Chen Y.J."/>
        </authorList>
    </citation>
    <scope>NUCLEOTIDE SEQUENCE [LARGE SCALE GENOMIC DNA]</scope>
</reference>
<name>A0A0D9SFR1_HUMAN</name>
<feature type="domain" description="RCK N-terminal" evidence="11">
    <location>
        <begin position="82"/>
        <end position="124"/>
    </location>
</feature>
<dbReference type="Ensembl" id="ENST00000631193.1">
    <property type="protein sequence ID" value="ENSP00000486830.1"/>
    <property type="gene ID" value="ENSG00000107147.15"/>
</dbReference>
<dbReference type="PANTHER" id="PTHR10027">
    <property type="entry name" value="CALCIUM-ACTIVATED POTASSIUM CHANNEL ALPHA CHAIN"/>
    <property type="match status" value="1"/>
</dbReference>
<dbReference type="InterPro" id="IPR003148">
    <property type="entry name" value="RCK_N"/>
</dbReference>
<keyword evidence="5" id="KW-0631">Potassium channel</keyword>
<keyword evidence="3" id="KW-0633">Potassium transport</keyword>
<keyword evidence="13" id="KW-1185">Reference proteome</keyword>
<dbReference type="OrthoDB" id="257992at2759"/>
<proteinExistence type="evidence at protein level"/>
<reference evidence="12" key="4">
    <citation type="submission" date="2025-08" db="UniProtKB">
        <authorList>
            <consortium name="Ensembl"/>
        </authorList>
    </citation>
    <scope>IDENTIFICATION</scope>
</reference>
<evidence type="ECO:0000256" key="2">
    <source>
        <dbReference type="ARBA" id="ARBA00022448"/>
    </source>
</evidence>
<dbReference type="Ensembl" id="ENST00000631193.1">
    <property type="protein sequence ID" value="ENSP00000486830.1"/>
    <property type="gene ID" value="ENSG00000107147.14"/>
</dbReference>
<evidence type="ECO:0000259" key="11">
    <source>
        <dbReference type="Pfam" id="PF22614"/>
    </source>
</evidence>
<keyword evidence="4" id="KW-0812">Transmembrane</keyword>
<dbReference type="AlphaFoldDB" id="A0A0D9SFR1"/>
<dbReference type="GeneTree" id="ENSGT00940000156880"/>
<dbReference type="ChiTaRS" id="KCNT1">
    <property type="organism name" value="human"/>
</dbReference>
<evidence type="ECO:0000256" key="5">
    <source>
        <dbReference type="ARBA" id="ARBA00022826"/>
    </source>
</evidence>
<keyword evidence="6" id="KW-0630">Potassium</keyword>
<dbReference type="VEuPathDB" id="HostDB:ENSG00000107147"/>
<evidence type="ECO:0000256" key="1">
    <source>
        <dbReference type="ARBA" id="ARBA00004141"/>
    </source>
</evidence>
<accession>A0A0D9SFR1</accession>
<keyword evidence="8" id="KW-0406">Ion transport</keyword>
<keyword evidence="7" id="KW-1133">Transmembrane helix</keyword>
<keyword evidence="10" id="KW-0407">Ion channel</keyword>
<sequence length="177" mass="19740">DSSALLPCDLLSDQSEDEVTPSDDEGLSVVEYVKGYPPNSPYIGSSPTLCHLLPVKAPFCCLRLDKGCKHNSYEDAKAYGFKNKLIIVSAETAGNGLYNFIVPLRAYYRSRKELNPIVLLLDNKTAVPTGPTTTSWKPSAASPWSTTWRALWTTWTACCSVASSMRTTWWWWTRRAP</sequence>
<gene>
    <name evidence="12" type="primary">KCNT1</name>
</gene>
<dbReference type="GO" id="GO:0005267">
    <property type="term" value="F:potassium channel activity"/>
    <property type="evidence" value="ECO:0007669"/>
    <property type="project" value="UniProtKB-KW"/>
</dbReference>
<evidence type="ECO:0000313" key="12">
    <source>
        <dbReference type="Ensembl" id="ENSP00000486830.1"/>
    </source>
</evidence>
<reference evidence="12 13" key="3">
    <citation type="journal article" date="2004" name="Nature">
        <title>Finishing the euchromatic sequence of the human genome.</title>
        <authorList>
            <consortium name="International Human Genome Sequencing Consortium"/>
        </authorList>
    </citation>
    <scope>NUCLEOTIDE SEQUENCE [LARGE SCALE GENOMIC DNA]</scope>
</reference>
<dbReference type="OpenTargets" id="ENSG00000107147"/>
<dbReference type="SMR" id="A0A0D9SFR1"/>
<comment type="subcellular location">
    <subcellularLocation>
        <location evidence="1">Membrane</location>
        <topology evidence="1">Multi-pass membrane protein</topology>
    </subcellularLocation>
</comment>
<evidence type="ECO:0000256" key="6">
    <source>
        <dbReference type="ARBA" id="ARBA00022958"/>
    </source>
</evidence>
<evidence type="ECO:0000256" key="10">
    <source>
        <dbReference type="ARBA" id="ARBA00023303"/>
    </source>
</evidence>
<dbReference type="GO" id="GO:0016020">
    <property type="term" value="C:membrane"/>
    <property type="evidence" value="ECO:0007669"/>
    <property type="project" value="UniProtKB-SubCell"/>
</dbReference>
<dbReference type="Pfam" id="PF22614">
    <property type="entry name" value="Slo-like_RCK"/>
    <property type="match status" value="1"/>
</dbReference>
<reference evidence="12" key="5">
    <citation type="submission" date="2025-09" db="UniProtKB">
        <authorList>
            <consortium name="Ensembl"/>
        </authorList>
    </citation>
    <scope>IDENTIFICATION</scope>
</reference>
<dbReference type="Bgee" id="ENSG00000107147">
    <property type="expression patterns" value="Expressed in right hemisphere of cerebellum and 95 other cell types or tissues"/>
</dbReference>
<dbReference type="EMBL" id="AL158822">
    <property type="status" value="NOT_ANNOTATED_CDS"/>
    <property type="molecule type" value="Genomic_DNA"/>
</dbReference>
<dbReference type="InterPro" id="IPR047871">
    <property type="entry name" value="K_chnl_Slo-like"/>
</dbReference>
<evidence type="ECO:0000256" key="7">
    <source>
        <dbReference type="ARBA" id="ARBA00022989"/>
    </source>
</evidence>
<keyword evidence="14" id="KW-1267">Proteomics identification</keyword>
<evidence type="ECO:0000313" key="13">
    <source>
        <dbReference type="Proteomes" id="UP000005640"/>
    </source>
</evidence>
<dbReference type="Proteomes" id="UP000005640">
    <property type="component" value="Chromosome 9"/>
</dbReference>
<protein>
    <submittedName>
        <fullName evidence="12">Potassium sodium-activated channel subfamily T member 1</fullName>
    </submittedName>
</protein>
<organism evidence="12 13">
    <name type="scientific">Homo sapiens</name>
    <name type="common">Human</name>
    <dbReference type="NCBI Taxonomy" id="9606"/>
    <lineage>
        <taxon>Eukaryota</taxon>
        <taxon>Metazoa</taxon>
        <taxon>Chordata</taxon>
        <taxon>Craniata</taxon>
        <taxon>Vertebrata</taxon>
        <taxon>Euteleostomi</taxon>
        <taxon>Mammalia</taxon>
        <taxon>Eutheria</taxon>
        <taxon>Euarchontoglires</taxon>
        <taxon>Primates</taxon>
        <taxon>Haplorrhini</taxon>
        <taxon>Catarrhini</taxon>
        <taxon>Hominidae</taxon>
        <taxon>Homo</taxon>
    </lineage>
</organism>
<evidence type="ECO:0000256" key="8">
    <source>
        <dbReference type="ARBA" id="ARBA00023065"/>
    </source>
</evidence>
<evidence type="ECO:0007829" key="14">
    <source>
        <dbReference type="PeptideAtlas" id="A0A0D9SFR1"/>
    </source>
</evidence>